<organism evidence="2 3">
    <name type="scientific">Recurvomyces mirabilis</name>
    <dbReference type="NCBI Taxonomy" id="574656"/>
    <lineage>
        <taxon>Eukaryota</taxon>
        <taxon>Fungi</taxon>
        <taxon>Dikarya</taxon>
        <taxon>Ascomycota</taxon>
        <taxon>Pezizomycotina</taxon>
        <taxon>Dothideomycetes</taxon>
        <taxon>Dothideomycetidae</taxon>
        <taxon>Mycosphaerellales</taxon>
        <taxon>Teratosphaeriaceae</taxon>
        <taxon>Recurvomyces</taxon>
    </lineage>
</organism>
<feature type="compositionally biased region" description="Pro residues" evidence="1">
    <location>
        <begin position="169"/>
        <end position="178"/>
    </location>
</feature>
<sequence>MAPQKVPTFANSAALAEVLEYVDANCRSRGNKEHQVERLQEYIKDHEVPVVLSSQGTNIEGLPREVADAVTLRDTLRWVVREHKSDGAGAKRGAGPKDINDLFMRGVTQTLKRDYLQSIGWTAQDSSSDAPRQATEPMAEDARSPKVLIRRSQVPDPGVLHSSKGLDVPPRPAAPPLAPSKVPLSHGSGHANTRRSGAAEQHMMPQDRPSPEFSPIAPVLPLFRATQVTDQHGRPQVPRAASYVETSSASVLNNQSALHRPVEFVHGTKRGHSSATTSEGPLPLPDHRLAVARATKTPKIGMLLSLAYSLADQRNAIERQLDPSGSLPLPELAPTVLPLPRHERVLDNGGPWVHEKTEAIKSDIGAAVNACTTQHGIDPNAITNFCATPTPDLHQLYCVTFGTMHWEEAVVAAQWQQPGVSPSSATVSKAVVGAAIHVKVLSAESPDWNCARRLKETLGEHGYRHFEITTKAFGYEPDVFLGFMSRAEVRDPKFVQTVVAEHARPLHARL</sequence>
<proteinExistence type="predicted"/>
<evidence type="ECO:0000313" key="3">
    <source>
        <dbReference type="Proteomes" id="UP001274830"/>
    </source>
</evidence>
<keyword evidence="3" id="KW-1185">Reference proteome</keyword>
<evidence type="ECO:0000256" key="1">
    <source>
        <dbReference type="SAM" id="MobiDB-lite"/>
    </source>
</evidence>
<dbReference type="EMBL" id="JAUTXT010000023">
    <property type="protein sequence ID" value="KAK3673854.1"/>
    <property type="molecule type" value="Genomic_DNA"/>
</dbReference>
<protein>
    <submittedName>
        <fullName evidence="2">Uncharacterized protein</fullName>
    </submittedName>
</protein>
<dbReference type="Proteomes" id="UP001274830">
    <property type="component" value="Unassembled WGS sequence"/>
</dbReference>
<accession>A0AAE1C0F6</accession>
<dbReference type="AlphaFoldDB" id="A0AAE1C0F6"/>
<reference evidence="2" key="1">
    <citation type="submission" date="2023-07" db="EMBL/GenBank/DDBJ databases">
        <title>Black Yeasts Isolated from many extreme environments.</title>
        <authorList>
            <person name="Coleine C."/>
            <person name="Stajich J.E."/>
            <person name="Selbmann L."/>
        </authorList>
    </citation>
    <scope>NUCLEOTIDE SEQUENCE</scope>
    <source>
        <strain evidence="2">CCFEE 5485</strain>
    </source>
</reference>
<evidence type="ECO:0000313" key="2">
    <source>
        <dbReference type="EMBL" id="KAK3673854.1"/>
    </source>
</evidence>
<comment type="caution">
    <text evidence="2">The sequence shown here is derived from an EMBL/GenBank/DDBJ whole genome shotgun (WGS) entry which is preliminary data.</text>
</comment>
<name>A0AAE1C0F6_9PEZI</name>
<feature type="region of interest" description="Disordered" evidence="1">
    <location>
        <begin position="122"/>
        <end position="210"/>
    </location>
</feature>
<gene>
    <name evidence="2" type="ORF">LTR78_006409</name>
</gene>